<organism evidence="2 3">
    <name type="scientific">Actinacidiphila cocklensis</name>
    <dbReference type="NCBI Taxonomy" id="887465"/>
    <lineage>
        <taxon>Bacteria</taxon>
        <taxon>Bacillati</taxon>
        <taxon>Actinomycetota</taxon>
        <taxon>Actinomycetes</taxon>
        <taxon>Kitasatosporales</taxon>
        <taxon>Streptomycetaceae</taxon>
        <taxon>Actinacidiphila</taxon>
    </lineage>
</organism>
<protein>
    <submittedName>
        <fullName evidence="2">Uncharacterized protein</fullName>
    </submittedName>
</protein>
<dbReference type="Proteomes" id="UP001152519">
    <property type="component" value="Unassembled WGS sequence"/>
</dbReference>
<dbReference type="EMBL" id="CAJSLV010000013">
    <property type="protein sequence ID" value="CAG6391233.1"/>
    <property type="molecule type" value="Genomic_DNA"/>
</dbReference>
<sequence>MGPRKGRGAHQEPCTRVRALTCRRSQPEAARHPGHQRRRTPRSDRPAARPSVRPRERKARFPLPPPAPRTPSLRGAQGLGVIESVERNTRGARLGVRSRRRGPASRGEPGHPSWR</sequence>
<evidence type="ECO:0000313" key="2">
    <source>
        <dbReference type="EMBL" id="CAG6391233.1"/>
    </source>
</evidence>
<proteinExistence type="predicted"/>
<accession>A0A9W4DK83</accession>
<feature type="region of interest" description="Disordered" evidence="1">
    <location>
        <begin position="1"/>
        <end position="115"/>
    </location>
</feature>
<evidence type="ECO:0000313" key="3">
    <source>
        <dbReference type="Proteomes" id="UP001152519"/>
    </source>
</evidence>
<dbReference type="AlphaFoldDB" id="A0A9W4DK83"/>
<name>A0A9W4DK83_9ACTN</name>
<evidence type="ECO:0000256" key="1">
    <source>
        <dbReference type="SAM" id="MobiDB-lite"/>
    </source>
</evidence>
<comment type="caution">
    <text evidence="2">The sequence shown here is derived from an EMBL/GenBank/DDBJ whole genome shotgun (WGS) entry which is preliminary data.</text>
</comment>
<keyword evidence="3" id="KW-1185">Reference proteome</keyword>
<gene>
    <name evidence="2" type="ORF">SCOCK_110061</name>
</gene>
<reference evidence="2" key="1">
    <citation type="submission" date="2021-05" db="EMBL/GenBank/DDBJ databases">
        <authorList>
            <person name="Arsene-Ploetze F."/>
        </authorList>
    </citation>
    <scope>NUCLEOTIDE SEQUENCE</scope>
    <source>
        <strain evidence="2">DSM 42138</strain>
    </source>
</reference>